<accession>A0A1Y0ZCC4</accession>
<reference evidence="2 3" key="1">
    <citation type="journal article" date="2015" name="Genome Announc.">
        <title>Complete Genome Sequence of Methylobacterium aquaticum Strain 22A, Isolated from Racomitrium japonicum Moss.</title>
        <authorList>
            <person name="Tani A."/>
            <person name="Ogura Y."/>
            <person name="Hayashi T."/>
            <person name="Kimbara K."/>
        </authorList>
    </citation>
    <scope>NUCLEOTIDE SEQUENCE [LARGE SCALE GENOMIC DNA]</scope>
    <source>
        <strain evidence="2 3">MA-22A</strain>
    </source>
</reference>
<protein>
    <submittedName>
        <fullName evidence="2">Uncharacterized protein</fullName>
    </submittedName>
</protein>
<name>A0A1Y0ZCC4_9HYPH</name>
<organism evidence="2 3">
    <name type="scientific">Methylobacterium aquaticum</name>
    <dbReference type="NCBI Taxonomy" id="270351"/>
    <lineage>
        <taxon>Bacteria</taxon>
        <taxon>Pseudomonadati</taxon>
        <taxon>Pseudomonadota</taxon>
        <taxon>Alphaproteobacteria</taxon>
        <taxon>Hyphomicrobiales</taxon>
        <taxon>Methylobacteriaceae</taxon>
        <taxon>Methylobacterium</taxon>
    </lineage>
</organism>
<evidence type="ECO:0000313" key="3">
    <source>
        <dbReference type="Proteomes" id="UP000061432"/>
    </source>
</evidence>
<dbReference type="Proteomes" id="UP000061432">
    <property type="component" value="Chromosome"/>
</dbReference>
<gene>
    <name evidence="2" type="ORF">Maq22A_c28205</name>
</gene>
<dbReference type="EMBL" id="AP014704">
    <property type="protein sequence ID" value="BAR47147.1"/>
    <property type="molecule type" value="Genomic_DNA"/>
</dbReference>
<feature type="region of interest" description="Disordered" evidence="1">
    <location>
        <begin position="1"/>
        <end position="63"/>
    </location>
</feature>
<sequence>MPASRERPPHPAPVSDLGPVIRPRLRVLEPRAASRRLVAPESSFDKAQNNRPRFPGDESSRGLIRVNRLASTPPDDSPSRCGTPSRLAGPCRRPDILWRDSRRCCPGRLAGACAVLRPRRQFGVDAVTDRRRLCVATVPEKMRNLNAEAFDSGGSGSDRRRRQFSVPEGVSVVAEA</sequence>
<proteinExistence type="predicted"/>
<dbReference type="KEGG" id="maqu:Maq22A_c28205"/>
<dbReference type="AlphaFoldDB" id="A0A1Y0ZCC4"/>
<feature type="region of interest" description="Disordered" evidence="1">
    <location>
        <begin position="148"/>
        <end position="170"/>
    </location>
</feature>
<evidence type="ECO:0000313" key="2">
    <source>
        <dbReference type="EMBL" id="BAR47147.1"/>
    </source>
</evidence>
<reference evidence="3" key="2">
    <citation type="submission" date="2015-01" db="EMBL/GenBank/DDBJ databases">
        <title>Complete genome sequence of Methylobacterium aquaticum strain 22A.</title>
        <authorList>
            <person name="Tani A."/>
            <person name="Ogura Y."/>
            <person name="Hayashi T."/>
        </authorList>
    </citation>
    <scope>NUCLEOTIDE SEQUENCE [LARGE SCALE GENOMIC DNA]</scope>
    <source>
        <strain evidence="3">MA-22A</strain>
    </source>
</reference>
<evidence type="ECO:0000256" key="1">
    <source>
        <dbReference type="SAM" id="MobiDB-lite"/>
    </source>
</evidence>